<dbReference type="STRING" id="104421.E2B1E9"/>
<keyword evidence="7 12" id="KW-0407">Ion channel</keyword>
<dbReference type="OMA" id="TRQYVNI"/>
<dbReference type="SUPFAM" id="SSF81324">
    <property type="entry name" value="Voltage-gated potassium channels"/>
    <property type="match status" value="1"/>
</dbReference>
<evidence type="ECO:0000256" key="10">
    <source>
        <dbReference type="SAM" id="Phobius"/>
    </source>
</evidence>
<organism evidence="13">
    <name type="scientific">Camponotus floridanus</name>
    <name type="common">Florida carpenter ant</name>
    <dbReference type="NCBI Taxonomy" id="104421"/>
    <lineage>
        <taxon>Eukaryota</taxon>
        <taxon>Metazoa</taxon>
        <taxon>Ecdysozoa</taxon>
        <taxon>Arthropoda</taxon>
        <taxon>Hexapoda</taxon>
        <taxon>Insecta</taxon>
        <taxon>Pterygota</taxon>
        <taxon>Neoptera</taxon>
        <taxon>Endopterygota</taxon>
        <taxon>Hymenoptera</taxon>
        <taxon>Apocrita</taxon>
        <taxon>Aculeata</taxon>
        <taxon>Formicoidea</taxon>
        <taxon>Formicidae</taxon>
        <taxon>Formicinae</taxon>
        <taxon>Camponotus</taxon>
    </lineage>
</organism>
<keyword evidence="13" id="KW-1185">Reference proteome</keyword>
<feature type="transmembrane region" description="Helical" evidence="10">
    <location>
        <begin position="164"/>
        <end position="184"/>
    </location>
</feature>
<accession>E2B1E9</accession>
<keyword evidence="5" id="KW-0406">Ion transport</keyword>
<name>E2B1E9_CAMFO</name>
<dbReference type="Gene3D" id="1.10.287.70">
    <property type="match status" value="2"/>
</dbReference>
<keyword evidence="6 10" id="KW-0472">Membrane</keyword>
<feature type="coiled-coil region" evidence="8">
    <location>
        <begin position="291"/>
        <end position="318"/>
    </location>
</feature>
<dbReference type="OrthoDB" id="73653at2759"/>
<dbReference type="Proteomes" id="UP000000311">
    <property type="component" value="Unassembled WGS sequence"/>
</dbReference>
<proteinExistence type="predicted"/>
<evidence type="ECO:0000259" key="11">
    <source>
        <dbReference type="SMART" id="SM01053"/>
    </source>
</evidence>
<evidence type="ECO:0000256" key="2">
    <source>
        <dbReference type="ARBA" id="ARBA00022448"/>
    </source>
</evidence>
<dbReference type="SUPFAM" id="SSF81327">
    <property type="entry name" value="Small-conductance potassium channel"/>
    <property type="match status" value="1"/>
</dbReference>
<evidence type="ECO:0000313" key="13">
    <source>
        <dbReference type="Proteomes" id="UP000000311"/>
    </source>
</evidence>
<gene>
    <name evidence="12" type="ORF">EAG_01170</name>
</gene>
<dbReference type="GO" id="GO:0005516">
    <property type="term" value="F:calmodulin binding"/>
    <property type="evidence" value="ECO:0007669"/>
    <property type="project" value="InterPro"/>
</dbReference>
<dbReference type="InParanoid" id="E2B1E9"/>
<dbReference type="InterPro" id="IPR015449">
    <property type="entry name" value="K_chnl_Ca-activ_SK"/>
</dbReference>
<keyword evidence="2" id="KW-0813">Transport</keyword>
<reference evidence="12 13" key="1">
    <citation type="journal article" date="2010" name="Science">
        <title>Genomic comparison of the ants Camponotus floridanus and Harpegnathos saltator.</title>
        <authorList>
            <person name="Bonasio R."/>
            <person name="Zhang G."/>
            <person name="Ye C."/>
            <person name="Mutti N.S."/>
            <person name="Fang X."/>
            <person name="Qin N."/>
            <person name="Donahue G."/>
            <person name="Yang P."/>
            <person name="Li Q."/>
            <person name="Li C."/>
            <person name="Zhang P."/>
            <person name="Huang Z."/>
            <person name="Berger S.L."/>
            <person name="Reinberg D."/>
            <person name="Wang J."/>
            <person name="Liebig J."/>
        </authorList>
    </citation>
    <scope>NUCLEOTIDE SEQUENCE [LARGE SCALE GENOMIC DNA]</scope>
    <source>
        <strain evidence="13">C129</strain>
    </source>
</reference>
<dbReference type="GO" id="GO:0016020">
    <property type="term" value="C:membrane"/>
    <property type="evidence" value="ECO:0007669"/>
    <property type="project" value="UniProtKB-SubCell"/>
</dbReference>
<evidence type="ECO:0000313" key="12">
    <source>
        <dbReference type="EMBL" id="EFN60492.1"/>
    </source>
</evidence>
<evidence type="ECO:0000256" key="1">
    <source>
        <dbReference type="ARBA" id="ARBA00004141"/>
    </source>
</evidence>
<feature type="compositionally biased region" description="Polar residues" evidence="9">
    <location>
        <begin position="470"/>
        <end position="479"/>
    </location>
</feature>
<evidence type="ECO:0000256" key="3">
    <source>
        <dbReference type="ARBA" id="ARBA00022692"/>
    </source>
</evidence>
<dbReference type="PANTHER" id="PTHR10153">
    <property type="entry name" value="SMALL CONDUCTANCE CALCIUM-ACTIVATED POTASSIUM CHANNEL"/>
    <property type="match status" value="1"/>
</dbReference>
<keyword evidence="4 10" id="KW-1133">Transmembrane helix</keyword>
<protein>
    <submittedName>
        <fullName evidence="12">Small conductance calcium-activated potassium channel protein</fullName>
    </submittedName>
</protein>
<dbReference type="EMBL" id="GL444886">
    <property type="protein sequence ID" value="EFN60492.1"/>
    <property type="molecule type" value="Genomic_DNA"/>
</dbReference>
<evidence type="ECO:0000256" key="4">
    <source>
        <dbReference type="ARBA" id="ARBA00022989"/>
    </source>
</evidence>
<evidence type="ECO:0000256" key="9">
    <source>
        <dbReference type="SAM" id="MobiDB-lite"/>
    </source>
</evidence>
<feature type="transmembrane region" description="Helical" evidence="10">
    <location>
        <begin position="138"/>
        <end position="157"/>
    </location>
</feature>
<evidence type="ECO:0000256" key="6">
    <source>
        <dbReference type="ARBA" id="ARBA00023136"/>
    </source>
</evidence>
<dbReference type="InterPro" id="IPR004178">
    <property type="entry name" value="CaM-bd_dom"/>
</dbReference>
<feature type="compositionally biased region" description="Low complexity" evidence="9">
    <location>
        <begin position="442"/>
        <end position="462"/>
    </location>
</feature>
<evidence type="ECO:0000256" key="7">
    <source>
        <dbReference type="ARBA" id="ARBA00023303"/>
    </source>
</evidence>
<feature type="region of interest" description="Disordered" evidence="9">
    <location>
        <begin position="425"/>
        <end position="479"/>
    </location>
</feature>
<dbReference type="GO" id="GO:0016286">
    <property type="term" value="F:small conductance calcium-activated potassium channel activity"/>
    <property type="evidence" value="ECO:0007669"/>
    <property type="project" value="InterPro"/>
</dbReference>
<dbReference type="FunFam" id="1.10.287.70:FF:000022">
    <property type="entry name" value="Small conductance calcium-activated potassium channel, isoform O"/>
    <property type="match status" value="1"/>
</dbReference>
<feature type="domain" description="Calmodulin-binding" evidence="11">
    <location>
        <begin position="203"/>
        <end position="279"/>
    </location>
</feature>
<dbReference type="InterPro" id="IPR013099">
    <property type="entry name" value="K_chnl_dom"/>
</dbReference>
<evidence type="ECO:0000256" key="5">
    <source>
        <dbReference type="ARBA" id="ARBA00023065"/>
    </source>
</evidence>
<dbReference type="AlphaFoldDB" id="E2B1E9"/>
<evidence type="ECO:0000256" key="8">
    <source>
        <dbReference type="SAM" id="Coils"/>
    </source>
</evidence>
<dbReference type="Pfam" id="PF02888">
    <property type="entry name" value="CaMBD"/>
    <property type="match status" value="1"/>
</dbReference>
<dbReference type="Pfam" id="PF07885">
    <property type="entry name" value="Ion_trans_2"/>
    <property type="match status" value="1"/>
</dbReference>
<keyword evidence="3 10" id="KW-0812">Transmembrane</keyword>
<dbReference type="InterPro" id="IPR036122">
    <property type="entry name" value="CaM-bd_dom_sf"/>
</dbReference>
<sequence length="479" mass="52423">MTWQRIAQISVELTICAIHPIPGEYYFLWTTKLANKNGDIGSKWVPYDVTLSLPMFLRLYLICRVMLLHSKLFTDASSRSIGALNRINFNTRFVLKTLMTICPGTVLLVFMVSLWIIASWTLRQCERFHDEEHANLLNAMWLIAITFLSVGFGDIVPNTYCGRGIAVSTGMMGAGCTALLVAVVSRKLELTRAEKHVHNFMMDTQLTKRLKNAAANVLRETWLIYKHTRLVKRVNPGRVRTHQRKFLLAIYALRKVKMDQRKLMDNANTITDMAKTQNTVYEIVSDMSTRQDAVEERLVGLEDRLVGLEEKLTSLQGQLELLPEELTRCLAQHAERMEQRRNFLHPDTAVAMAASGGGGGGGGGTISSGTSLGVSGGGGASVAAHHPLASLSNSPLLPHSRSVPSAPSTMSLHPWPVSPVLPPVSSRTPHLVPETGRHHGLSHSATVTTTTSQSATRLTSQAGMGGLGNSQGSDTSAHS</sequence>
<feature type="transmembrane region" description="Helical" evidence="10">
    <location>
        <begin position="93"/>
        <end position="118"/>
    </location>
</feature>
<comment type="subcellular location">
    <subcellularLocation>
        <location evidence="1">Membrane</location>
        <topology evidence="1">Multi-pass membrane protein</topology>
    </subcellularLocation>
</comment>
<keyword evidence="8" id="KW-0175">Coiled coil</keyword>
<dbReference type="SMART" id="SM01053">
    <property type="entry name" value="CaMBD"/>
    <property type="match status" value="1"/>
</dbReference>